<protein>
    <recommendedName>
        <fullName evidence="3">Sulfotransferase family protein</fullName>
    </recommendedName>
</protein>
<dbReference type="RefSeq" id="WP_131451091.1">
    <property type="nucleotide sequence ID" value="NZ_BMJK01000001.1"/>
</dbReference>
<evidence type="ECO:0000313" key="2">
    <source>
        <dbReference type="Proteomes" id="UP000460626"/>
    </source>
</evidence>
<gene>
    <name evidence="1" type="ORF">GRI62_12680</name>
</gene>
<reference evidence="1 2" key="1">
    <citation type="submission" date="2019-12" db="EMBL/GenBank/DDBJ databases">
        <title>Genomic-based taxomic classification of the family Erythrobacteraceae.</title>
        <authorList>
            <person name="Xu L."/>
        </authorList>
    </citation>
    <scope>NUCLEOTIDE SEQUENCE [LARGE SCALE GENOMIC DNA]</scope>
    <source>
        <strain evidence="1 2">RC4-10-4</strain>
    </source>
</reference>
<evidence type="ECO:0000313" key="1">
    <source>
        <dbReference type="EMBL" id="MXO94452.1"/>
    </source>
</evidence>
<keyword evidence="2" id="KW-1185">Reference proteome</keyword>
<evidence type="ECO:0008006" key="3">
    <source>
        <dbReference type="Google" id="ProtNLM"/>
    </source>
</evidence>
<comment type="caution">
    <text evidence="1">The sequence shown here is derived from an EMBL/GenBank/DDBJ whole genome shotgun (WGS) entry which is preliminary data.</text>
</comment>
<organism evidence="1 2">
    <name type="scientific">Aurantiacibacter arachoides</name>
    <dbReference type="NCBI Taxonomy" id="1850444"/>
    <lineage>
        <taxon>Bacteria</taxon>
        <taxon>Pseudomonadati</taxon>
        <taxon>Pseudomonadota</taxon>
        <taxon>Alphaproteobacteria</taxon>
        <taxon>Sphingomonadales</taxon>
        <taxon>Erythrobacteraceae</taxon>
        <taxon>Aurantiacibacter</taxon>
    </lineage>
</organism>
<name>A0A845A4V7_9SPHN</name>
<dbReference type="AlphaFoldDB" id="A0A845A4V7"/>
<dbReference type="SUPFAM" id="SSF52540">
    <property type="entry name" value="P-loop containing nucleoside triphosphate hydrolases"/>
    <property type="match status" value="1"/>
</dbReference>
<sequence>MDGQPAIEWLAFERTSFREPFFEQTAARVRTLPANAFAHVITPLGALDVFADAPPPDGLVLHMSRCGSTLVSRMLDAAPNHICLSEPPIFDTVLQMALCGIVPEHTVRLMAGALLRFRDKAITRGFLKLDSWHTLALPLLQRVLPDTAWVFLARHPGEVLASQARRPGMFVHKGAVRWETFGLTGADAVEAAEFPGWIIHQIAAAAAGYGDDQLTLFVDYDDLPGAALTRILPHFGITPDARMESLMRSAAARNSKSPEEFFTDDRAAKRAQAALSIQVPAGLAASYDRLRSLT</sequence>
<dbReference type="Proteomes" id="UP000460626">
    <property type="component" value="Unassembled WGS sequence"/>
</dbReference>
<accession>A0A845A4V7</accession>
<proteinExistence type="predicted"/>
<dbReference type="OrthoDB" id="5380394at2"/>
<dbReference type="EMBL" id="WTYH01000001">
    <property type="protein sequence ID" value="MXO94452.1"/>
    <property type="molecule type" value="Genomic_DNA"/>
</dbReference>
<dbReference type="Gene3D" id="3.40.50.300">
    <property type="entry name" value="P-loop containing nucleotide triphosphate hydrolases"/>
    <property type="match status" value="1"/>
</dbReference>
<dbReference type="InterPro" id="IPR027417">
    <property type="entry name" value="P-loop_NTPase"/>
</dbReference>